<keyword evidence="2" id="KW-0560">Oxidoreductase</keyword>
<evidence type="ECO:0000313" key="4">
    <source>
        <dbReference type="EMBL" id="WNC69519.1"/>
    </source>
</evidence>
<keyword evidence="5" id="KW-1185">Reference proteome</keyword>
<evidence type="ECO:0000256" key="1">
    <source>
        <dbReference type="ARBA" id="ARBA00009986"/>
    </source>
</evidence>
<dbReference type="SUPFAM" id="SSF53720">
    <property type="entry name" value="ALDH-like"/>
    <property type="match status" value="1"/>
</dbReference>
<dbReference type="RefSeq" id="WP_348388661.1">
    <property type="nucleotide sequence ID" value="NZ_CP134146.1"/>
</dbReference>
<dbReference type="InterPro" id="IPR016161">
    <property type="entry name" value="Ald_DH/histidinol_DH"/>
</dbReference>
<name>A0ABY9TLP2_9GAMM</name>
<dbReference type="PANTHER" id="PTHR42991">
    <property type="entry name" value="ALDEHYDE DEHYDROGENASE"/>
    <property type="match status" value="1"/>
</dbReference>
<accession>A0ABY9TLP2</accession>
<evidence type="ECO:0000259" key="3">
    <source>
        <dbReference type="Pfam" id="PF00171"/>
    </source>
</evidence>
<protein>
    <submittedName>
        <fullName evidence="4">Aldehyde dehydrogenase family protein</fullName>
    </submittedName>
</protein>
<comment type="similarity">
    <text evidence="1">Belongs to the aldehyde dehydrogenase family.</text>
</comment>
<dbReference type="PANTHER" id="PTHR42991:SF1">
    <property type="entry name" value="ALDEHYDE DEHYDROGENASE"/>
    <property type="match status" value="1"/>
</dbReference>
<dbReference type="Gene3D" id="3.40.309.10">
    <property type="entry name" value="Aldehyde Dehydrogenase, Chain A, domain 2"/>
    <property type="match status" value="1"/>
</dbReference>
<reference evidence="5" key="1">
    <citation type="submission" date="2023-09" db="EMBL/GenBank/DDBJ databases">
        <authorList>
            <person name="Zhang C."/>
        </authorList>
    </citation>
    <scope>NUCLEOTIDE SEQUENCE [LARGE SCALE GENOMIC DNA]</scope>
    <source>
        <strain evidence="5">SQ345</strain>
    </source>
</reference>
<gene>
    <name evidence="4" type="ORF">RI845_05065</name>
</gene>
<dbReference type="InterPro" id="IPR015590">
    <property type="entry name" value="Aldehyde_DH_dom"/>
</dbReference>
<dbReference type="Pfam" id="PF00171">
    <property type="entry name" value="Aldedh"/>
    <property type="match status" value="1"/>
</dbReference>
<evidence type="ECO:0000313" key="5">
    <source>
        <dbReference type="Proteomes" id="UP001248581"/>
    </source>
</evidence>
<dbReference type="CDD" id="cd07149">
    <property type="entry name" value="ALDH_y4uC"/>
    <property type="match status" value="1"/>
</dbReference>
<evidence type="ECO:0000256" key="2">
    <source>
        <dbReference type="ARBA" id="ARBA00023002"/>
    </source>
</evidence>
<dbReference type="InterPro" id="IPR051020">
    <property type="entry name" value="ALDH-related_metabolic_enz"/>
</dbReference>
<dbReference type="Proteomes" id="UP001248581">
    <property type="component" value="Chromosome"/>
</dbReference>
<sequence>MPALATKFDDNMTASCTGLKRESNTILINGDWIGAKQTMTIINSFDNSVIGEVSCADNEHVALAIQSAKNAFKLNQHQPSHERAAILKTAAQKVLARLEEFAKTIALETGKPIVAARKEVSRCVNTLNLSAEEATRLTGETVKFDSFSGGENRLGYYEHVPLGVIVAITPFNDPLNLAAHKIGPALAAGNSVILKPSQQAPLSAIKLVEVLIESGLAKGQINVLTGYARDFAQHLVSSKDVAMVTYTGGEASGEIIAKNAGIKKLAMELGANSPVIVMDDCNIDKAVEACVSGSYWAVGQNCIGVQRIYIERGIYQQFKAKFIEHTAQLSVGDQLIDANDIGPMINETEAKRIENWVNSAVNKGANLLVGGKRAGACYYPTALDNVAVNENLVCQEAFGPVVSLFPFTDLDETIELANNVEFSIHGAVFTSNINTAMKVSRELEVAGVMVNDSSDYRLDAMPFGGAKRGSMGREGVKFAVKEMTHTKVFCMNLDA</sequence>
<organism evidence="4 5">
    <name type="scientific">Thalassotalea nanhaiensis</name>
    <dbReference type="NCBI Taxonomy" id="3065648"/>
    <lineage>
        <taxon>Bacteria</taxon>
        <taxon>Pseudomonadati</taxon>
        <taxon>Pseudomonadota</taxon>
        <taxon>Gammaproteobacteria</taxon>
        <taxon>Alteromonadales</taxon>
        <taxon>Colwelliaceae</taxon>
        <taxon>Thalassotalea</taxon>
    </lineage>
</organism>
<dbReference type="InterPro" id="IPR016163">
    <property type="entry name" value="Ald_DH_C"/>
</dbReference>
<feature type="domain" description="Aldehyde dehydrogenase" evidence="3">
    <location>
        <begin position="32"/>
        <end position="488"/>
    </location>
</feature>
<dbReference type="EMBL" id="CP134146">
    <property type="protein sequence ID" value="WNC69519.1"/>
    <property type="molecule type" value="Genomic_DNA"/>
</dbReference>
<proteinExistence type="inferred from homology"/>
<dbReference type="Gene3D" id="3.40.605.10">
    <property type="entry name" value="Aldehyde Dehydrogenase, Chain A, domain 1"/>
    <property type="match status" value="1"/>
</dbReference>
<dbReference type="InterPro" id="IPR016162">
    <property type="entry name" value="Ald_DH_N"/>
</dbReference>